<keyword evidence="2" id="KW-0285">Flavoprotein</keyword>
<gene>
    <name evidence="6" type="ORF">EV378_6090</name>
</gene>
<reference evidence="6 7" key="1">
    <citation type="submission" date="2019-03" db="EMBL/GenBank/DDBJ databases">
        <title>Sequencing the genomes of 1000 actinobacteria strains.</title>
        <authorList>
            <person name="Klenk H.-P."/>
        </authorList>
    </citation>
    <scope>NUCLEOTIDE SEQUENCE [LARGE SCALE GENOMIC DNA]</scope>
    <source>
        <strain evidence="6 7">DSM 44969</strain>
    </source>
</reference>
<dbReference type="InterPro" id="IPR002938">
    <property type="entry name" value="FAD-bd"/>
</dbReference>
<dbReference type="Gene3D" id="3.50.50.60">
    <property type="entry name" value="FAD/NAD(P)-binding domain"/>
    <property type="match status" value="1"/>
</dbReference>
<sequence length="501" mass="53308">MSAADGGIDTVDTADVVVVGAGPVGLMLAGELGSAGVDVVVLERLSEPTGESRAGQLSARTAELLAERGLHTLLGEARAESGTHLAGIPVDLSGSDSAHAGVWKVPQRRTELALADRARSAGARILRGRRLVDLDDGPDTVSLQVGSTSGTHRVRARYVVGCDGGSGPVRELAGFESVEAPATRELLRADVTGVRIPDRRFERTPHGFAVAHTAAGVTRVMVHRFGQQPLARAAPPDFAEIVETWREVTGEDLTGGRASWTDAFGNEHRLVTHYRRGRVLLAGDAAHWHLPIGGQAINVGLQDAVNLGWKLAGVLRGDPHRVLDSYHDERRPVAARTLEWVMAQESLLLGGPEVDPVRALLAEAVRGPAAQRYLADALGGLDVDYRHHGHAGGGRRFHPTLLHTAEGIVPSGEVLGSGRGIVLTDRPELVSVWEPRIVVARPPDGVATVVRPDGHLAWSGTNATGLLKALTRWFGSPSRRGPATKRAAATSRTQRTRRTQR</sequence>
<keyword evidence="7" id="KW-1185">Reference proteome</keyword>
<dbReference type="Gene3D" id="3.30.70.2450">
    <property type="match status" value="1"/>
</dbReference>
<dbReference type="EMBL" id="SMFZ01000002">
    <property type="protein sequence ID" value="TCK22092.1"/>
    <property type="molecule type" value="Genomic_DNA"/>
</dbReference>
<dbReference type="AlphaFoldDB" id="A0A4R1HX25"/>
<evidence type="ECO:0000256" key="3">
    <source>
        <dbReference type="ARBA" id="ARBA00022827"/>
    </source>
</evidence>
<dbReference type="InterPro" id="IPR050641">
    <property type="entry name" value="RIFMO-like"/>
</dbReference>
<keyword evidence="3" id="KW-0274">FAD</keyword>
<dbReference type="PRINTS" id="PR00420">
    <property type="entry name" value="RNGMNOXGNASE"/>
</dbReference>
<evidence type="ECO:0000256" key="2">
    <source>
        <dbReference type="ARBA" id="ARBA00022630"/>
    </source>
</evidence>
<accession>A0A4R1HX25</accession>
<dbReference type="GO" id="GO:0016709">
    <property type="term" value="F:oxidoreductase activity, acting on paired donors, with incorporation or reduction of molecular oxygen, NAD(P)H as one donor, and incorporation of one atom of oxygen"/>
    <property type="evidence" value="ECO:0007669"/>
    <property type="project" value="UniProtKB-ARBA"/>
</dbReference>
<organism evidence="6 7">
    <name type="scientific">Pseudonocardia endophytica</name>
    <dbReference type="NCBI Taxonomy" id="401976"/>
    <lineage>
        <taxon>Bacteria</taxon>
        <taxon>Bacillati</taxon>
        <taxon>Actinomycetota</taxon>
        <taxon>Actinomycetes</taxon>
        <taxon>Pseudonocardiales</taxon>
        <taxon>Pseudonocardiaceae</taxon>
        <taxon>Pseudonocardia</taxon>
    </lineage>
</organism>
<dbReference type="PANTHER" id="PTHR43004:SF19">
    <property type="entry name" value="BINDING MONOOXYGENASE, PUTATIVE (JCVI)-RELATED"/>
    <property type="match status" value="1"/>
</dbReference>
<proteinExistence type="predicted"/>
<comment type="caution">
    <text evidence="6">The sequence shown here is derived from an EMBL/GenBank/DDBJ whole genome shotgun (WGS) entry which is preliminary data.</text>
</comment>
<protein>
    <submittedName>
        <fullName evidence="6">Oxygenase</fullName>
    </submittedName>
</protein>
<dbReference type="InterPro" id="IPR036188">
    <property type="entry name" value="FAD/NAD-bd_sf"/>
</dbReference>
<evidence type="ECO:0000313" key="7">
    <source>
        <dbReference type="Proteomes" id="UP000295560"/>
    </source>
</evidence>
<comment type="cofactor">
    <cofactor evidence="1">
        <name>FAD</name>
        <dbReference type="ChEBI" id="CHEBI:57692"/>
    </cofactor>
</comment>
<dbReference type="PANTHER" id="PTHR43004">
    <property type="entry name" value="TRK SYSTEM POTASSIUM UPTAKE PROTEIN"/>
    <property type="match status" value="1"/>
</dbReference>
<evidence type="ECO:0000256" key="4">
    <source>
        <dbReference type="SAM" id="MobiDB-lite"/>
    </source>
</evidence>
<dbReference type="Pfam" id="PF01494">
    <property type="entry name" value="FAD_binding_3"/>
    <property type="match status" value="1"/>
</dbReference>
<evidence type="ECO:0000259" key="5">
    <source>
        <dbReference type="Pfam" id="PF01494"/>
    </source>
</evidence>
<dbReference type="Proteomes" id="UP000295560">
    <property type="component" value="Unassembled WGS sequence"/>
</dbReference>
<dbReference type="OrthoDB" id="4141215at2"/>
<dbReference type="Pfam" id="PF21274">
    <property type="entry name" value="Rng_hyd_C"/>
    <property type="match status" value="1"/>
</dbReference>
<dbReference type="Gene3D" id="3.40.30.120">
    <property type="match status" value="1"/>
</dbReference>
<evidence type="ECO:0000256" key="1">
    <source>
        <dbReference type="ARBA" id="ARBA00001974"/>
    </source>
</evidence>
<name>A0A4R1HX25_PSEEN</name>
<evidence type="ECO:0000313" key="6">
    <source>
        <dbReference type="EMBL" id="TCK22092.1"/>
    </source>
</evidence>
<dbReference type="SUPFAM" id="SSF51905">
    <property type="entry name" value="FAD/NAD(P)-binding domain"/>
    <property type="match status" value="1"/>
</dbReference>
<feature type="domain" description="FAD-binding" evidence="5">
    <location>
        <begin position="14"/>
        <end position="340"/>
    </location>
</feature>
<feature type="region of interest" description="Disordered" evidence="4">
    <location>
        <begin position="476"/>
        <end position="501"/>
    </location>
</feature>
<dbReference type="GO" id="GO:0071949">
    <property type="term" value="F:FAD binding"/>
    <property type="evidence" value="ECO:0007669"/>
    <property type="project" value="InterPro"/>
</dbReference>
<feature type="compositionally biased region" description="Low complexity" evidence="4">
    <location>
        <begin position="484"/>
        <end position="493"/>
    </location>
</feature>